<feature type="region of interest" description="Disordered" evidence="6">
    <location>
        <begin position="718"/>
        <end position="755"/>
    </location>
</feature>
<proteinExistence type="inferred from homology"/>
<comment type="catalytic activity">
    <reaction evidence="1">
        <text>Thiol-dependent hydrolysis of ester, thioester, amide, peptide and isopeptide bonds formed by the C-terminal Gly of ubiquitin (a 76-residue protein attached to proteins as an intracellular targeting signal).</text>
        <dbReference type="EC" id="3.4.19.12"/>
    </reaction>
</comment>
<dbReference type="GO" id="GO:0016579">
    <property type="term" value="P:protein deubiquitination"/>
    <property type="evidence" value="ECO:0007669"/>
    <property type="project" value="InterPro"/>
</dbReference>
<feature type="compositionally biased region" description="Polar residues" evidence="6">
    <location>
        <begin position="224"/>
        <end position="253"/>
    </location>
</feature>
<feature type="compositionally biased region" description="Polar residues" evidence="6">
    <location>
        <begin position="88"/>
        <end position="115"/>
    </location>
</feature>
<dbReference type="InterPro" id="IPR038765">
    <property type="entry name" value="Papain-like_cys_pep_sf"/>
</dbReference>
<dbReference type="SUPFAM" id="SSF54001">
    <property type="entry name" value="Cysteine proteinases"/>
    <property type="match status" value="1"/>
</dbReference>
<keyword evidence="9" id="KW-1185">Reference proteome</keyword>
<evidence type="ECO:0000256" key="3">
    <source>
        <dbReference type="ARBA" id="ARBA00012759"/>
    </source>
</evidence>
<feature type="region of interest" description="Disordered" evidence="6">
    <location>
        <begin position="905"/>
        <end position="951"/>
    </location>
</feature>
<feature type="compositionally biased region" description="Basic residues" evidence="6">
    <location>
        <begin position="1076"/>
        <end position="1087"/>
    </location>
</feature>
<dbReference type="Proteomes" id="UP000095009">
    <property type="component" value="Unassembled WGS sequence"/>
</dbReference>
<feature type="compositionally biased region" description="Low complexity" evidence="6">
    <location>
        <begin position="730"/>
        <end position="755"/>
    </location>
</feature>
<evidence type="ECO:0000256" key="5">
    <source>
        <dbReference type="ARBA" id="ARBA00022801"/>
    </source>
</evidence>
<feature type="compositionally biased region" description="Polar residues" evidence="6">
    <location>
        <begin position="914"/>
        <end position="951"/>
    </location>
</feature>
<dbReference type="EC" id="3.4.19.12" evidence="3"/>
<accession>A0A1E3PL69</accession>
<feature type="compositionally biased region" description="Low complexity" evidence="6">
    <location>
        <begin position="257"/>
        <end position="268"/>
    </location>
</feature>
<gene>
    <name evidence="8" type="ORF">NADFUDRAFT_46616</name>
</gene>
<feature type="region of interest" description="Disordered" evidence="6">
    <location>
        <begin position="1"/>
        <end position="118"/>
    </location>
</feature>
<dbReference type="InterPro" id="IPR050164">
    <property type="entry name" value="Peptidase_C19"/>
</dbReference>
<dbReference type="Pfam" id="PF00443">
    <property type="entry name" value="UCH"/>
    <property type="match status" value="2"/>
</dbReference>
<dbReference type="GO" id="GO:0005829">
    <property type="term" value="C:cytosol"/>
    <property type="evidence" value="ECO:0007669"/>
    <property type="project" value="TreeGrafter"/>
</dbReference>
<feature type="compositionally biased region" description="Polar residues" evidence="6">
    <location>
        <begin position="1038"/>
        <end position="1072"/>
    </location>
</feature>
<feature type="domain" description="USP" evidence="7">
    <location>
        <begin position="379"/>
        <end position="702"/>
    </location>
</feature>
<feature type="compositionally biased region" description="Polar residues" evidence="6">
    <location>
        <begin position="1008"/>
        <end position="1026"/>
    </location>
</feature>
<feature type="compositionally biased region" description="Low complexity" evidence="6">
    <location>
        <begin position="11"/>
        <end position="33"/>
    </location>
</feature>
<dbReference type="Gene3D" id="3.90.70.10">
    <property type="entry name" value="Cysteine proteinases"/>
    <property type="match status" value="2"/>
</dbReference>
<dbReference type="CDD" id="cd02663">
    <property type="entry name" value="Peptidase_C19G"/>
    <property type="match status" value="1"/>
</dbReference>
<dbReference type="InterPro" id="IPR018200">
    <property type="entry name" value="USP_CS"/>
</dbReference>
<dbReference type="InterPro" id="IPR028889">
    <property type="entry name" value="USP"/>
</dbReference>
<feature type="compositionally biased region" description="Low complexity" evidence="6">
    <location>
        <begin position="69"/>
        <end position="87"/>
    </location>
</feature>
<feature type="compositionally biased region" description="Polar residues" evidence="6">
    <location>
        <begin position="285"/>
        <end position="294"/>
    </location>
</feature>
<evidence type="ECO:0000313" key="9">
    <source>
        <dbReference type="Proteomes" id="UP000095009"/>
    </source>
</evidence>
<evidence type="ECO:0000259" key="7">
    <source>
        <dbReference type="PROSITE" id="PS50235"/>
    </source>
</evidence>
<dbReference type="OrthoDB" id="27652at2759"/>
<feature type="region of interest" description="Disordered" evidence="6">
    <location>
        <begin position="285"/>
        <end position="328"/>
    </location>
</feature>
<dbReference type="PROSITE" id="PS50235">
    <property type="entry name" value="USP_3"/>
    <property type="match status" value="1"/>
</dbReference>
<dbReference type="STRING" id="857566.A0A1E3PL69"/>
<dbReference type="InterPro" id="IPR001394">
    <property type="entry name" value="Peptidase_C19_UCH"/>
</dbReference>
<organism evidence="8 9">
    <name type="scientific">Nadsonia fulvescens var. elongata DSM 6958</name>
    <dbReference type="NCBI Taxonomy" id="857566"/>
    <lineage>
        <taxon>Eukaryota</taxon>
        <taxon>Fungi</taxon>
        <taxon>Dikarya</taxon>
        <taxon>Ascomycota</taxon>
        <taxon>Saccharomycotina</taxon>
        <taxon>Dipodascomycetes</taxon>
        <taxon>Dipodascales</taxon>
        <taxon>Dipodascales incertae sedis</taxon>
        <taxon>Nadsonia</taxon>
    </lineage>
</organism>
<dbReference type="PROSITE" id="PS00973">
    <property type="entry name" value="USP_2"/>
    <property type="match status" value="1"/>
</dbReference>
<feature type="compositionally biased region" description="Low complexity" evidence="6">
    <location>
        <begin position="799"/>
        <end position="821"/>
    </location>
</feature>
<feature type="compositionally biased region" description="Polar residues" evidence="6">
    <location>
        <begin position="302"/>
        <end position="328"/>
    </location>
</feature>
<dbReference type="PANTHER" id="PTHR24006:SF733">
    <property type="entry name" value="RE52890P"/>
    <property type="match status" value="1"/>
</dbReference>
<sequence length="1087" mass="117139">MSLRRLISRDSFSSTSTSTTSSTPPPNTSSSYSELSNLGTSAPSSASSYSAQVHSSHANTSYSSLTPFSNSRNNNHNSSSYGSSRTNHAPSTSQHRGGTGLANSNGPNKTNNVSESIPPLTNGADKIYGMENFGYTCYCNSVLQCLYFSKAFRESVVAFPLTLDGYNGDEGSGNNFDMNSYIQQRETAFKDHQAQRKVQTRGVKPHPFTVDPASYPAKDITNLAASASSNPGSATSPSIPNMPTSASSLTSTFADAKSSNSNSSSKISRRLSIFSKSKGTQDDISLNINANSSHNNHDSYGASPSASTLSTVGSTSGPSHTIASSAPSSTSHLLQFPSSLNNHLTNNKSFDASSYALVSGKPAYEGLRGISIGDYLPGANIPVVGFTDDASATVESRKRAALLKGPILNVDHTIKNEENGNNNEIKEGLFTAIKDLFECMVENQSRVGVVSPANLINILKRENELFRAAMHQDAHEFLNFLLNEIIESIDNYKPASQVANIKDSTTWIHSLFEGLLSNETKCLTCESVSRRDEKFLDLSLDISANKSITQCLRQFSASEMLCGRNKFHCDNCGGLQEAEKRMRIKRLPKILALHLKRFKFTEDMQQNTKLFHRVVYPEYLRLMETTYDAVSPEKLYQLYAIVVHIGGGPYHGHYVSVVKTETSGWLLFDDEMVESVDPTYVFNFFGERGALASAYVLFYQEIDPDQLVSDNVYTATSEELSSGSLDPRNQRTQTQSQSQTVDEADSSFSSSSPFISQTSSASTSFASVNVMPTPPPSRSSLAIALKNARASTDYSGNDVDTGTTFTPVSTPTSSSVPASPSMVTIPSCSTTVTTIKTSNTTPPPALTHIQEDEGEFESYGRPKGGMINPFEDSLSPVSSTAVTPMAIPIPSKGNSVVSLVDLNHKNSNDDEISDSTTSPAVSGDSPVNESTSVTSIPSTESPMPQSANNQFNSHSMQNYQIRHNNHPLSQNVQHQQQQSFVDSSLQSINELSSSYSSSSVGSFGGTSINSNTNPGVGSNDNKSRLQSWWKKTKGDISDGSNNTMLDNTNSNGGASIGTGRNASIGSFASSMDSSKEKRRFFGFGKKS</sequence>
<dbReference type="EMBL" id="KV454409">
    <property type="protein sequence ID" value="ODQ66078.1"/>
    <property type="molecule type" value="Genomic_DNA"/>
</dbReference>
<dbReference type="GO" id="GO:0005634">
    <property type="term" value="C:nucleus"/>
    <property type="evidence" value="ECO:0007669"/>
    <property type="project" value="TreeGrafter"/>
</dbReference>
<comment type="similarity">
    <text evidence="2">Belongs to the peptidase C19 family.</text>
</comment>
<evidence type="ECO:0000256" key="2">
    <source>
        <dbReference type="ARBA" id="ARBA00009085"/>
    </source>
</evidence>
<feature type="region of interest" description="Disordered" evidence="6">
    <location>
        <begin position="790"/>
        <end position="821"/>
    </location>
</feature>
<name>A0A1E3PL69_9ASCO</name>
<evidence type="ECO:0000256" key="1">
    <source>
        <dbReference type="ARBA" id="ARBA00000707"/>
    </source>
</evidence>
<keyword evidence="4" id="KW-0645">Protease</keyword>
<dbReference type="GO" id="GO:0004843">
    <property type="term" value="F:cysteine-type deubiquitinase activity"/>
    <property type="evidence" value="ECO:0007669"/>
    <property type="project" value="UniProtKB-EC"/>
</dbReference>
<keyword evidence="5" id="KW-0378">Hydrolase</keyword>
<dbReference type="PANTHER" id="PTHR24006">
    <property type="entry name" value="UBIQUITIN CARBOXYL-TERMINAL HYDROLASE"/>
    <property type="match status" value="1"/>
</dbReference>
<dbReference type="AlphaFoldDB" id="A0A1E3PL69"/>
<evidence type="ECO:0000256" key="6">
    <source>
        <dbReference type="SAM" id="MobiDB-lite"/>
    </source>
</evidence>
<feature type="compositionally biased region" description="Low complexity" evidence="6">
    <location>
        <begin position="41"/>
        <end position="58"/>
    </location>
</feature>
<feature type="region of interest" description="Disordered" evidence="6">
    <location>
        <begin position="224"/>
        <end position="268"/>
    </location>
</feature>
<feature type="region of interest" description="Disordered" evidence="6">
    <location>
        <begin position="999"/>
        <end position="1087"/>
    </location>
</feature>
<feature type="compositionally biased region" description="Polar residues" evidence="6">
    <location>
        <begin position="59"/>
        <end position="68"/>
    </location>
</feature>
<evidence type="ECO:0000256" key="4">
    <source>
        <dbReference type="ARBA" id="ARBA00022670"/>
    </source>
</evidence>
<dbReference type="FunFam" id="3.90.70.10:FF:000131">
    <property type="entry name" value="Ubiquitin carboxyl-terminal hydrolase"/>
    <property type="match status" value="1"/>
</dbReference>
<reference evidence="8 9" key="1">
    <citation type="journal article" date="2016" name="Proc. Natl. Acad. Sci. U.S.A.">
        <title>Comparative genomics of biotechnologically important yeasts.</title>
        <authorList>
            <person name="Riley R."/>
            <person name="Haridas S."/>
            <person name="Wolfe K.H."/>
            <person name="Lopes M.R."/>
            <person name="Hittinger C.T."/>
            <person name="Goeker M."/>
            <person name="Salamov A.A."/>
            <person name="Wisecaver J.H."/>
            <person name="Long T.M."/>
            <person name="Calvey C.H."/>
            <person name="Aerts A.L."/>
            <person name="Barry K.W."/>
            <person name="Choi C."/>
            <person name="Clum A."/>
            <person name="Coughlan A.Y."/>
            <person name="Deshpande S."/>
            <person name="Douglass A.P."/>
            <person name="Hanson S.J."/>
            <person name="Klenk H.-P."/>
            <person name="LaButti K.M."/>
            <person name="Lapidus A."/>
            <person name="Lindquist E.A."/>
            <person name="Lipzen A.M."/>
            <person name="Meier-Kolthoff J.P."/>
            <person name="Ohm R.A."/>
            <person name="Otillar R.P."/>
            <person name="Pangilinan J.L."/>
            <person name="Peng Y."/>
            <person name="Rokas A."/>
            <person name="Rosa C.A."/>
            <person name="Scheuner C."/>
            <person name="Sibirny A.A."/>
            <person name="Slot J.C."/>
            <person name="Stielow J.B."/>
            <person name="Sun H."/>
            <person name="Kurtzman C.P."/>
            <person name="Blackwell M."/>
            <person name="Grigoriev I.V."/>
            <person name="Jeffries T.W."/>
        </authorList>
    </citation>
    <scope>NUCLEOTIDE SEQUENCE [LARGE SCALE GENOMIC DNA]</scope>
    <source>
        <strain evidence="8 9">DSM 6958</strain>
    </source>
</reference>
<dbReference type="GO" id="GO:0006508">
    <property type="term" value="P:proteolysis"/>
    <property type="evidence" value="ECO:0007669"/>
    <property type="project" value="UniProtKB-KW"/>
</dbReference>
<protein>
    <recommendedName>
        <fullName evidence="3">ubiquitinyl hydrolase 1</fullName>
        <ecNumber evidence="3">3.4.19.12</ecNumber>
    </recommendedName>
</protein>
<evidence type="ECO:0000313" key="8">
    <source>
        <dbReference type="EMBL" id="ODQ66078.1"/>
    </source>
</evidence>